<evidence type="ECO:0000256" key="2">
    <source>
        <dbReference type="ARBA" id="ARBA00022448"/>
    </source>
</evidence>
<comment type="similarity">
    <text evidence="1">Belongs to the SEC3 family.</text>
</comment>
<dbReference type="AlphaFoldDB" id="A0AAE8ZS08"/>
<evidence type="ECO:0000313" key="8">
    <source>
        <dbReference type="Proteomes" id="UP000827892"/>
    </source>
</evidence>
<accession>A0AAE8ZS08</accession>
<evidence type="ECO:0000256" key="5">
    <source>
        <dbReference type="SAM" id="MobiDB-lite"/>
    </source>
</evidence>
<feature type="compositionally biased region" description="Acidic residues" evidence="5">
    <location>
        <begin position="39"/>
        <end position="50"/>
    </location>
</feature>
<evidence type="ECO:0000259" key="6">
    <source>
        <dbReference type="PROSITE" id="PS00028"/>
    </source>
</evidence>
<dbReference type="InterPro" id="IPR013087">
    <property type="entry name" value="Znf_C2H2_type"/>
</dbReference>
<dbReference type="GO" id="GO:0000145">
    <property type="term" value="C:exocyst"/>
    <property type="evidence" value="ECO:0007669"/>
    <property type="project" value="InterPro"/>
</dbReference>
<dbReference type="Pfam" id="PF15277">
    <property type="entry name" value="Sec3-PIP2_bind"/>
    <property type="match status" value="1"/>
</dbReference>
<dbReference type="Gene3D" id="2.30.29.90">
    <property type="match status" value="1"/>
</dbReference>
<feature type="compositionally biased region" description="Low complexity" evidence="5">
    <location>
        <begin position="376"/>
        <end position="390"/>
    </location>
</feature>
<evidence type="ECO:0000313" key="7">
    <source>
        <dbReference type="EMBL" id="ULT81666.1"/>
    </source>
</evidence>
<keyword evidence="2" id="KW-0813">Transport</keyword>
<dbReference type="FunFam" id="2.30.29.90:FF:000008">
    <property type="entry name" value="Exocyst complex component 1"/>
    <property type="match status" value="1"/>
</dbReference>
<dbReference type="InterPro" id="IPR028258">
    <property type="entry name" value="Sec3-PIP2_bind"/>
</dbReference>
<dbReference type="Proteomes" id="UP000827892">
    <property type="component" value="Chromosome X"/>
</dbReference>
<feature type="region of interest" description="Disordered" evidence="5">
    <location>
        <begin position="836"/>
        <end position="857"/>
    </location>
</feature>
<dbReference type="PANTHER" id="PTHR16092">
    <property type="entry name" value="SEC3/SYNTAXIN-RELATED"/>
    <property type="match status" value="1"/>
</dbReference>
<evidence type="ECO:0000256" key="1">
    <source>
        <dbReference type="ARBA" id="ARBA00006518"/>
    </source>
</evidence>
<dbReference type="InterPro" id="IPR019160">
    <property type="entry name" value="Sec3_CC"/>
</dbReference>
<feature type="region of interest" description="Disordered" evidence="5">
    <location>
        <begin position="39"/>
        <end position="59"/>
    </location>
</feature>
<dbReference type="Pfam" id="PF20654">
    <property type="entry name" value="Sec3_C-term"/>
    <property type="match status" value="1"/>
</dbReference>
<sequence>MFMEDLRPGYDPFISGLEPEPFENVLLDIFEGIKRYMDTDDEEDKPEEEEPLSKDDPWYTDENLFDRKLCTDVSSLPQLDFLPLTPPLDISPPEPTPPKVTEMPTLKMEAPVRPVTKTRQFPMLRCGCNEDFVSQFALEYHETKHHPQFFNWFCSECNIRFKALQQASDHLIMIHGCGRMPVFGNIHDPVKKPSGQLLGQIITRRSSDFIREFLETRGKQTIMTTAYYLFAKCELQAVVAGNVSLACYNEAKSDLLTTADASEFEDLISCLKSTFIYGRYIKRVPLDGYMGATTVYKTLTYTNVRNRKKPTPRQSQSMRAITGVAGTRQQFYGAGQYRVNPYTSMNQARTAYKKHPTPPSRNQQYVLPLPTKNPQTVVRRTPSTTNTTTTSKKKQMSAIRKIIQRQLFQKDDERIQAIVNVNKLDGKKKKNQTLLCLAVVVTIEHPIAVRLYFVKGEKDDTFKKKDRFNLREVREIDGINPKKPSPEFHITIGDRQYVILAGSANEKDDFIRELYKLSCQYLPVQMPDFCNFSLPQLEAEASIIPIELPEHDIAMASDYQPVSAKEDADFRKLIERANLTIGDAHAFAEMLTEQLQSLDGANINSMMDSENSVNQLLSSIDAALTGVESVEKELDNCDDILAFVRNSIELIEEKDSLSVVERKNKARLNEEIISFVNSLQEVTDAHIETLKQANFSNPESVQKCTDAARAVAHFWHGRFAKPMLQMKAYQDRNDELAAIDVFVDRLMSHLSALFSNLNDLSLDHEWHELCIPKQSQRFRALSPLSDLINWLKTNRPKACNLVLQKYIDSTNLLYKRLFDNFFDTLISKVPKAIGSEKKSKTSDSANTSLRSDNQSFMSTSSEIDTEVLPQLIETVLAELSAVIDAEQKFVVRFFHINSELLAQFDTTSTGSGDSSSLGGRSMEKHMNEQVRHVMGNLFDSLNIHLDSFCRAVCRHNPSNVLLLFVIMSKKVLLPQDPSSYFLITFGSLVVLIKRQFDAFIQMECGQYSEVRIVKKTRIGILPSIARFAGFVRRAETIFENAERRTDLEKAYFNLCRAVCDGIQKAAANPYSKSPSSVVKFENYHELYLTLSELKISCLDQQRKDAKALKEEHIDAYVKEFMGRPLKEIQTFFDNVNNFIEMRGIRPEEISYQQQFSRMELKKVISQHPGKEVKKGLEQLYKKIEKNLVANSSLLQVVWRDMQEQFIKQIAEYNKLILTCYPGIKIELEVSTDNVLQFFSEIAQQH</sequence>
<protein>
    <recommendedName>
        <fullName evidence="6">C2H2-type domain-containing protein</fullName>
    </recommendedName>
</protein>
<name>A0AAE8ZS08_CAEBR</name>
<dbReference type="PANTHER" id="PTHR16092:SF14">
    <property type="entry name" value="EXOCYST COMPLEX COMPONENT 1 ISOFORM X1"/>
    <property type="match status" value="1"/>
</dbReference>
<dbReference type="EMBL" id="CP090896">
    <property type="protein sequence ID" value="ULT81666.1"/>
    <property type="molecule type" value="Genomic_DNA"/>
</dbReference>
<keyword evidence="4" id="KW-0175">Coiled coil</keyword>
<dbReference type="Pfam" id="PF09763">
    <property type="entry name" value="Sec3_CC"/>
    <property type="match status" value="1"/>
</dbReference>
<feature type="compositionally biased region" description="Polar residues" evidence="5">
    <location>
        <begin position="842"/>
        <end position="857"/>
    </location>
</feature>
<organism evidence="7 8">
    <name type="scientific">Caenorhabditis briggsae</name>
    <dbReference type="NCBI Taxonomy" id="6238"/>
    <lineage>
        <taxon>Eukaryota</taxon>
        <taxon>Metazoa</taxon>
        <taxon>Ecdysozoa</taxon>
        <taxon>Nematoda</taxon>
        <taxon>Chromadorea</taxon>
        <taxon>Rhabditida</taxon>
        <taxon>Rhabditina</taxon>
        <taxon>Rhabditomorpha</taxon>
        <taxon>Rhabditoidea</taxon>
        <taxon>Rhabditidae</taxon>
        <taxon>Peloderinae</taxon>
        <taxon>Caenorhabditis</taxon>
    </lineage>
</organism>
<evidence type="ECO:0000256" key="4">
    <source>
        <dbReference type="ARBA" id="ARBA00023054"/>
    </source>
</evidence>
<feature type="region of interest" description="Disordered" evidence="5">
    <location>
        <begin position="374"/>
        <end position="396"/>
    </location>
</feature>
<dbReference type="GO" id="GO:0006887">
    <property type="term" value="P:exocytosis"/>
    <property type="evidence" value="ECO:0007669"/>
    <property type="project" value="UniProtKB-KW"/>
</dbReference>
<feature type="domain" description="C2H2-type" evidence="6">
    <location>
        <begin position="154"/>
        <end position="175"/>
    </location>
</feature>
<dbReference type="PROSITE" id="PS00028">
    <property type="entry name" value="ZINC_FINGER_C2H2_1"/>
    <property type="match status" value="1"/>
</dbReference>
<dbReference type="CDD" id="cd14683">
    <property type="entry name" value="PH-EXOC1"/>
    <property type="match status" value="1"/>
</dbReference>
<proteinExistence type="inferred from homology"/>
<dbReference type="InterPro" id="IPR048628">
    <property type="entry name" value="Sec3_C"/>
</dbReference>
<keyword evidence="3" id="KW-0268">Exocytosis</keyword>
<reference evidence="7 8" key="1">
    <citation type="submission" date="2022-05" db="EMBL/GenBank/DDBJ databases">
        <title>Chromosome-level reference genomes for two strains of Caenorhabditis briggsae: an improved platform for comparative genomics.</title>
        <authorList>
            <person name="Stevens L."/>
            <person name="Andersen E.C."/>
        </authorList>
    </citation>
    <scope>NUCLEOTIDE SEQUENCE [LARGE SCALE GENOMIC DNA]</scope>
    <source>
        <strain evidence="7">QX1410_ONT</strain>
        <tissue evidence="7">Whole-organism</tissue>
    </source>
</reference>
<evidence type="ECO:0000256" key="3">
    <source>
        <dbReference type="ARBA" id="ARBA00022483"/>
    </source>
</evidence>
<dbReference type="SMART" id="SM01313">
    <property type="entry name" value="Sec3-PIP2_bind"/>
    <property type="match status" value="1"/>
</dbReference>
<gene>
    <name evidence="7" type="ORF">L3Y34_011565</name>
</gene>